<reference evidence="6 7" key="1">
    <citation type="submission" date="2024-11" db="EMBL/GenBank/DDBJ databases">
        <title>Chromosome-level genome assembly of Eucalyptus globulus Labill. provides insights into its genome evolution.</title>
        <authorList>
            <person name="Li X."/>
        </authorList>
    </citation>
    <scope>NUCLEOTIDE SEQUENCE [LARGE SCALE GENOMIC DNA]</scope>
    <source>
        <strain evidence="6">CL2024</strain>
        <tissue evidence="6">Fresh tender leaves</tissue>
    </source>
</reference>
<gene>
    <name evidence="6" type="ORF">ACJRO7_020220</name>
</gene>
<dbReference type="InterPro" id="IPR034088">
    <property type="entry name" value="Pla_a_1-like"/>
</dbReference>
<evidence type="ECO:0000256" key="1">
    <source>
        <dbReference type="ARBA" id="ARBA00022729"/>
    </source>
</evidence>
<evidence type="ECO:0000256" key="4">
    <source>
        <dbReference type="SAM" id="SignalP"/>
    </source>
</evidence>
<dbReference type="CDD" id="cd15795">
    <property type="entry name" value="PMEI-Pla_a_1_like"/>
    <property type="match status" value="1"/>
</dbReference>
<feature type="signal peptide" evidence="4">
    <location>
        <begin position="1"/>
        <end position="24"/>
    </location>
</feature>
<dbReference type="NCBIfam" id="TIGR01614">
    <property type="entry name" value="PME_inhib"/>
    <property type="match status" value="1"/>
</dbReference>
<evidence type="ECO:0000259" key="5">
    <source>
        <dbReference type="SMART" id="SM00856"/>
    </source>
</evidence>
<dbReference type="InterPro" id="IPR035513">
    <property type="entry name" value="Invertase/methylesterase_inhib"/>
</dbReference>
<evidence type="ECO:0000313" key="6">
    <source>
        <dbReference type="EMBL" id="KAL3738815.1"/>
    </source>
</evidence>
<evidence type="ECO:0000256" key="3">
    <source>
        <dbReference type="ARBA" id="ARBA00038471"/>
    </source>
</evidence>
<dbReference type="InterPro" id="IPR006501">
    <property type="entry name" value="Pectinesterase_inhib_dom"/>
</dbReference>
<proteinExistence type="inferred from homology"/>
<feature type="domain" description="Pectinesterase inhibitor" evidence="5">
    <location>
        <begin position="24"/>
        <end position="173"/>
    </location>
</feature>
<dbReference type="Gene3D" id="1.20.140.40">
    <property type="entry name" value="Invertase/pectin methylesterase inhibitor family protein"/>
    <property type="match status" value="1"/>
</dbReference>
<dbReference type="Pfam" id="PF04043">
    <property type="entry name" value="PMEI"/>
    <property type="match status" value="1"/>
</dbReference>
<keyword evidence="1 4" id="KW-0732">Signal</keyword>
<dbReference type="SUPFAM" id="SSF101148">
    <property type="entry name" value="Plant invertase/pectin methylesterase inhibitor"/>
    <property type="match status" value="1"/>
</dbReference>
<dbReference type="EMBL" id="JBJKBG010000005">
    <property type="protein sequence ID" value="KAL3738815.1"/>
    <property type="molecule type" value="Genomic_DNA"/>
</dbReference>
<comment type="similarity">
    <text evidence="3">Belongs to the PMEI family.</text>
</comment>
<evidence type="ECO:0000256" key="2">
    <source>
        <dbReference type="ARBA" id="ARBA00023157"/>
    </source>
</evidence>
<sequence>MNCAFSISSLFLIQLLVIFHCVQSANDIVQDTCKKIAANDPELNIDFCVKSLGSDPESHKVDLEGLGLIGVKLLQANYTGTIEYIKQLQKQKLEPSLLKALSFCLDVYTSGERKDLIPLYKAKRYGEVNIYVTIMMNKEAACDAQGSEKGGTVPPLTKSNADVYQLSIIVLDIMNIV</sequence>
<keyword evidence="2" id="KW-1015">Disulfide bond</keyword>
<dbReference type="SMART" id="SM00856">
    <property type="entry name" value="PMEI"/>
    <property type="match status" value="1"/>
</dbReference>
<protein>
    <recommendedName>
        <fullName evidence="5">Pectinesterase inhibitor domain-containing protein</fullName>
    </recommendedName>
</protein>
<evidence type="ECO:0000313" key="7">
    <source>
        <dbReference type="Proteomes" id="UP001634007"/>
    </source>
</evidence>
<name>A0ABD3KFV9_EUCGL</name>
<dbReference type="PANTHER" id="PTHR35357:SF8">
    <property type="entry name" value="OS01G0111000 PROTEIN"/>
    <property type="match status" value="1"/>
</dbReference>
<dbReference type="PANTHER" id="PTHR35357">
    <property type="entry name" value="OS02G0537100 PROTEIN"/>
    <property type="match status" value="1"/>
</dbReference>
<keyword evidence="7" id="KW-1185">Reference proteome</keyword>
<comment type="caution">
    <text evidence="6">The sequence shown here is derived from an EMBL/GenBank/DDBJ whole genome shotgun (WGS) entry which is preliminary data.</text>
</comment>
<feature type="chain" id="PRO_5044869954" description="Pectinesterase inhibitor domain-containing protein" evidence="4">
    <location>
        <begin position="25"/>
        <end position="177"/>
    </location>
</feature>
<accession>A0ABD3KFV9</accession>
<organism evidence="6 7">
    <name type="scientific">Eucalyptus globulus</name>
    <name type="common">Tasmanian blue gum</name>
    <dbReference type="NCBI Taxonomy" id="34317"/>
    <lineage>
        <taxon>Eukaryota</taxon>
        <taxon>Viridiplantae</taxon>
        <taxon>Streptophyta</taxon>
        <taxon>Embryophyta</taxon>
        <taxon>Tracheophyta</taxon>
        <taxon>Spermatophyta</taxon>
        <taxon>Magnoliopsida</taxon>
        <taxon>eudicotyledons</taxon>
        <taxon>Gunneridae</taxon>
        <taxon>Pentapetalae</taxon>
        <taxon>rosids</taxon>
        <taxon>malvids</taxon>
        <taxon>Myrtales</taxon>
        <taxon>Myrtaceae</taxon>
        <taxon>Myrtoideae</taxon>
        <taxon>Eucalypteae</taxon>
        <taxon>Eucalyptus</taxon>
    </lineage>
</organism>
<dbReference type="Proteomes" id="UP001634007">
    <property type="component" value="Unassembled WGS sequence"/>
</dbReference>
<dbReference type="AlphaFoldDB" id="A0ABD3KFV9"/>